<dbReference type="PROSITE" id="PS00622">
    <property type="entry name" value="HTH_LUXR_1"/>
    <property type="match status" value="1"/>
</dbReference>
<protein>
    <submittedName>
        <fullName evidence="3">Regulatory protein, luxR family</fullName>
    </submittedName>
</protein>
<feature type="transmembrane region" description="Helical" evidence="1">
    <location>
        <begin position="415"/>
        <end position="435"/>
    </location>
</feature>
<dbReference type="InterPro" id="IPR016032">
    <property type="entry name" value="Sig_transdc_resp-reg_C-effctor"/>
</dbReference>
<evidence type="ECO:0000259" key="2">
    <source>
        <dbReference type="PROSITE" id="PS00622"/>
    </source>
</evidence>
<evidence type="ECO:0000313" key="3">
    <source>
        <dbReference type="EMBL" id="SER11367.1"/>
    </source>
</evidence>
<dbReference type="AlphaFoldDB" id="A0A1H9LJJ2"/>
<dbReference type="SUPFAM" id="SSF46894">
    <property type="entry name" value="C-terminal effector domain of the bipartite response regulators"/>
    <property type="match status" value="1"/>
</dbReference>
<evidence type="ECO:0000256" key="1">
    <source>
        <dbReference type="SAM" id="Phobius"/>
    </source>
</evidence>
<dbReference type="InterPro" id="IPR011990">
    <property type="entry name" value="TPR-like_helical_dom_sf"/>
</dbReference>
<name>A0A1H9LJJ2_9SPHI</name>
<reference evidence="3 4" key="1">
    <citation type="submission" date="2016-10" db="EMBL/GenBank/DDBJ databases">
        <authorList>
            <person name="de Groot N.N."/>
        </authorList>
    </citation>
    <scope>NUCLEOTIDE SEQUENCE [LARGE SCALE GENOMIC DNA]</scope>
    <source>
        <strain evidence="3 4">DSM 18610</strain>
    </source>
</reference>
<evidence type="ECO:0000313" key="4">
    <source>
        <dbReference type="Proteomes" id="UP000199572"/>
    </source>
</evidence>
<keyword evidence="1" id="KW-0812">Transmembrane</keyword>
<proteinExistence type="predicted"/>
<sequence length="624" mass="70737">MLKKTAIFLSIFTFAINTCINAQILVIDSLKNVLAKAEQAAQPVVMAELARATYETDVKKAIDLSLQATALAKKEKEKGIVAFCYASAGHLLMRKGQEKRAAAYIDSAMRSAAKSTNPLFSGYAWLRKGWFELNKNENEKAMSAFITADKLLKSSADRRAFSYQTLINHYAASIYAYGSDTLKQHKYAVAALQLSKKSKYPDDLQIGYMTLAHSFFSAFEANTTKRALLDSAIYYYRKTVEFYRQHQNKIVIQSNASVTALNLANIYFKYFPENFRDSANLYVSHALEVAKKTNTPEVIANCYGIMSEYAMRRGDYQSAENYLQTGITELDKASPGVDITRSRLMLGLSNLAEQSGDKAKALTYYKRYTAYYKKVFDAQKLAAVQQLEEQYQSEQRDLEIANLRERANLNRQINWLYVAIGSASILVLGLLLGIYHYKLKGSQQRILISLQEKQEAELLASLGEKEREKIAAQQALLQDRTEWLERELLAGTLKLEEKNTILELLKEKSKSSADTAAKSIGRIITQNLRKDKENAAQQNSIGDIHPGFFSALQEKAGETLTRLDLKYCSYILMGLDNKEIANRLGIEPKSIRMARYRLKQKLCLKKEDNLDVVVRSYDKRYQDM</sequence>
<dbReference type="STRING" id="390241.SAMN04488023_104167"/>
<keyword evidence="4" id="KW-1185">Reference proteome</keyword>
<dbReference type="SUPFAM" id="SSF48452">
    <property type="entry name" value="TPR-like"/>
    <property type="match status" value="2"/>
</dbReference>
<accession>A0A1H9LJJ2</accession>
<dbReference type="InterPro" id="IPR036388">
    <property type="entry name" value="WH-like_DNA-bd_sf"/>
</dbReference>
<dbReference type="Proteomes" id="UP000199572">
    <property type="component" value="Unassembled WGS sequence"/>
</dbReference>
<dbReference type="GO" id="GO:0003677">
    <property type="term" value="F:DNA binding"/>
    <property type="evidence" value="ECO:0007669"/>
    <property type="project" value="InterPro"/>
</dbReference>
<dbReference type="InterPro" id="IPR000792">
    <property type="entry name" value="Tscrpt_reg_LuxR_C"/>
</dbReference>
<dbReference type="GO" id="GO:0006355">
    <property type="term" value="P:regulation of DNA-templated transcription"/>
    <property type="evidence" value="ECO:0007669"/>
    <property type="project" value="InterPro"/>
</dbReference>
<dbReference type="SMART" id="SM00421">
    <property type="entry name" value="HTH_LUXR"/>
    <property type="match status" value="1"/>
</dbReference>
<keyword evidence="1" id="KW-1133">Transmembrane helix</keyword>
<feature type="domain" description="HTH luxR-type" evidence="2">
    <location>
        <begin position="574"/>
        <end position="601"/>
    </location>
</feature>
<dbReference type="EMBL" id="FOGG01000004">
    <property type="protein sequence ID" value="SER11367.1"/>
    <property type="molecule type" value="Genomic_DNA"/>
</dbReference>
<dbReference type="RefSeq" id="WP_090881979.1">
    <property type="nucleotide sequence ID" value="NZ_FOGG01000004.1"/>
</dbReference>
<keyword evidence="1" id="KW-0472">Membrane</keyword>
<gene>
    <name evidence="3" type="ORF">SAMN04488023_104167</name>
</gene>
<dbReference type="Gene3D" id="1.25.40.10">
    <property type="entry name" value="Tetratricopeptide repeat domain"/>
    <property type="match status" value="2"/>
</dbReference>
<dbReference type="Gene3D" id="1.10.10.10">
    <property type="entry name" value="Winged helix-like DNA-binding domain superfamily/Winged helix DNA-binding domain"/>
    <property type="match status" value="1"/>
</dbReference>
<dbReference type="OrthoDB" id="1090267at2"/>
<organism evidence="3 4">
    <name type="scientific">Pedobacter rhizosphaerae</name>
    <dbReference type="NCBI Taxonomy" id="390241"/>
    <lineage>
        <taxon>Bacteria</taxon>
        <taxon>Pseudomonadati</taxon>
        <taxon>Bacteroidota</taxon>
        <taxon>Sphingobacteriia</taxon>
        <taxon>Sphingobacteriales</taxon>
        <taxon>Sphingobacteriaceae</taxon>
        <taxon>Pedobacter</taxon>
    </lineage>
</organism>